<dbReference type="CDD" id="cd00267">
    <property type="entry name" value="ABC_ATPase"/>
    <property type="match status" value="1"/>
</dbReference>
<dbReference type="InterPro" id="IPR027417">
    <property type="entry name" value="P-loop_NTPase"/>
</dbReference>
<dbReference type="Proteomes" id="UP000030081">
    <property type="component" value="Plasmid p319"/>
</dbReference>
<evidence type="ECO:0000313" key="1">
    <source>
        <dbReference type="EMBL" id="AIW22849.1"/>
    </source>
</evidence>
<name>A0AAN0SHW0_9VIBR</name>
<reference evidence="1 2" key="1">
    <citation type="submission" date="2014-10" db="EMBL/GenBank/DDBJ databases">
        <title>The Complete Genome Sequence for the Shellfish Pathogen Vibrio coralliilyticus RE98 Isolated from a Shellfish Hatchery.</title>
        <authorList>
            <person name="Richards G.P."/>
            <person name="Bono J.L."/>
            <person name="Watson M.A."/>
            <person name="Needleman D.S."/>
        </authorList>
    </citation>
    <scope>NUCLEOTIDE SEQUENCE [LARGE SCALE GENOMIC DNA]</scope>
    <source>
        <strain evidence="1 2">RE98</strain>
        <plasmid evidence="1 2">p319</plasmid>
    </source>
</reference>
<accession>A0AAN0SHW0</accession>
<gene>
    <name evidence="1" type="ORF">IX92_27795</name>
</gene>
<dbReference type="AlphaFoldDB" id="A0AAN0SHW0"/>
<dbReference type="EMBL" id="CP009620">
    <property type="protein sequence ID" value="AIW22849.1"/>
    <property type="molecule type" value="Genomic_DNA"/>
</dbReference>
<protein>
    <recommendedName>
        <fullName evidence="3">Phage infection protein</fullName>
    </recommendedName>
</protein>
<evidence type="ECO:0000313" key="2">
    <source>
        <dbReference type="Proteomes" id="UP000030081"/>
    </source>
</evidence>
<dbReference type="Gene3D" id="3.40.50.300">
    <property type="entry name" value="P-loop containing nucleotide triphosphate hydrolases"/>
    <property type="match status" value="1"/>
</dbReference>
<keyword evidence="1" id="KW-0614">Plasmid</keyword>
<dbReference type="KEGG" id="vcy:IX92_27795"/>
<sequence length="724" mass="82349">MKLQLDLANCYGINQLSKELDFTKSATNDGINSLYAPNGTLKTSLAKTFKDVEQNKHTKDLIFPSRTTVRNIKIDGTDIASTQVMVIDSYNESYSSQQLSTLLVNEELKQQYDTALKEVDGKRSTLISGVAKKSGKRDVPSLFTEAFEVPQKELLGLLVTLSEQTHPDYTQYGEYKYDTLFNPKALQLIASEDLSKDLADYVDTYDKLIENSTVLSKTFNHQKADVVSKSLTDNGFFNASHSVNISVDGSKQEVSSKKELNDLLQSEQDKVLQNPELKEKFSRVDNKLKNKETQAFRDLISEHQDLLGEFTDVDKFKRKVLIGYLQSNQSAWADLVATYKSNQELVANIVYQAQQQKTTWETVVDTFNKRFKVPFKLSVENQDEVILNNAAPAIKFEFDDGRGESEVVSQSSLVDALSQGEKRALYILNVLFEIEVKRNNIQPLLVVIDDIADSFDYKNKYAIVEYLRDIAKVAHFSLLLLTHNFDFHRIVSSRLGAKRQNRHMATKSSTEIALKPEKYQKDVFNTWKQSLATNEAYMLASIPFARNLAEYCGHENHYSSLTSLLHLKADTKDIKVSDLQAMYREIFVDQPALDLPNSESLVFDKIIEHSDTLVAEPQESPELECKVILAMAIRLQAEHFMITRIADPAFVEEISSNQTRALYDKFIELHQAEQDTISLLDQVNLMTPENIHLNSFMYEPILDMSAHSLYQLYSDIQELVNGQE</sequence>
<dbReference type="RefSeq" id="WP_043011758.1">
    <property type="nucleotide sequence ID" value="NZ_CP009620.1"/>
</dbReference>
<evidence type="ECO:0008006" key="3">
    <source>
        <dbReference type="Google" id="ProtNLM"/>
    </source>
</evidence>
<organism evidence="1 2">
    <name type="scientific">Vibrio coralliilyticus</name>
    <dbReference type="NCBI Taxonomy" id="190893"/>
    <lineage>
        <taxon>Bacteria</taxon>
        <taxon>Pseudomonadati</taxon>
        <taxon>Pseudomonadota</taxon>
        <taxon>Gammaproteobacteria</taxon>
        <taxon>Vibrionales</taxon>
        <taxon>Vibrionaceae</taxon>
        <taxon>Vibrio</taxon>
    </lineage>
</organism>
<keyword evidence="2" id="KW-1185">Reference proteome</keyword>
<proteinExistence type="predicted"/>
<geneLocation type="plasmid" evidence="1 2">
    <name>p319</name>
</geneLocation>
<dbReference type="SUPFAM" id="SSF52540">
    <property type="entry name" value="P-loop containing nucleoside triphosphate hydrolases"/>
    <property type="match status" value="1"/>
</dbReference>